<accession>A0AAV2H6U2</accession>
<sequence length="38" mass="4457">MSEEIEIQLVQKLKTRKFSVQIDESTLRDCEAVLITYV</sequence>
<organism evidence="1 2">
    <name type="scientific">Lymnaea stagnalis</name>
    <name type="common">Great pond snail</name>
    <name type="synonym">Helix stagnalis</name>
    <dbReference type="NCBI Taxonomy" id="6523"/>
    <lineage>
        <taxon>Eukaryota</taxon>
        <taxon>Metazoa</taxon>
        <taxon>Spiralia</taxon>
        <taxon>Lophotrochozoa</taxon>
        <taxon>Mollusca</taxon>
        <taxon>Gastropoda</taxon>
        <taxon>Heterobranchia</taxon>
        <taxon>Euthyneura</taxon>
        <taxon>Panpulmonata</taxon>
        <taxon>Hygrophila</taxon>
        <taxon>Lymnaeoidea</taxon>
        <taxon>Lymnaeidae</taxon>
        <taxon>Lymnaea</taxon>
    </lineage>
</organism>
<dbReference type="EMBL" id="CAXITT010000049">
    <property type="protein sequence ID" value="CAL1529444.1"/>
    <property type="molecule type" value="Genomic_DNA"/>
</dbReference>
<comment type="caution">
    <text evidence="1">The sequence shown here is derived from an EMBL/GenBank/DDBJ whole genome shotgun (WGS) entry which is preliminary data.</text>
</comment>
<dbReference type="Proteomes" id="UP001497497">
    <property type="component" value="Unassembled WGS sequence"/>
</dbReference>
<gene>
    <name evidence="1" type="ORF">GSLYS_00003599001</name>
</gene>
<protein>
    <submittedName>
        <fullName evidence="1">Uncharacterized protein</fullName>
    </submittedName>
</protein>
<keyword evidence="2" id="KW-1185">Reference proteome</keyword>
<evidence type="ECO:0000313" key="1">
    <source>
        <dbReference type="EMBL" id="CAL1529444.1"/>
    </source>
</evidence>
<proteinExistence type="predicted"/>
<evidence type="ECO:0000313" key="2">
    <source>
        <dbReference type="Proteomes" id="UP001497497"/>
    </source>
</evidence>
<reference evidence="1 2" key="1">
    <citation type="submission" date="2024-04" db="EMBL/GenBank/DDBJ databases">
        <authorList>
            <consortium name="Genoscope - CEA"/>
            <person name="William W."/>
        </authorList>
    </citation>
    <scope>NUCLEOTIDE SEQUENCE [LARGE SCALE GENOMIC DNA]</scope>
</reference>
<name>A0AAV2H6U2_LYMST</name>
<dbReference type="AlphaFoldDB" id="A0AAV2H6U2"/>